<dbReference type="InterPro" id="IPR036881">
    <property type="entry name" value="Glyco_hydro_3_C_sf"/>
</dbReference>
<feature type="non-terminal residue" evidence="7">
    <location>
        <position position="665"/>
    </location>
</feature>
<evidence type="ECO:0000256" key="5">
    <source>
        <dbReference type="ARBA" id="ARBA00023295"/>
    </source>
</evidence>
<dbReference type="GO" id="GO:0008422">
    <property type="term" value="F:beta-glucosidase activity"/>
    <property type="evidence" value="ECO:0007669"/>
    <property type="project" value="UniProtKB-EC"/>
</dbReference>
<protein>
    <recommendedName>
        <fullName evidence="3">beta-glucosidase</fullName>
        <ecNumber evidence="3">3.2.1.21</ecNumber>
    </recommendedName>
</protein>
<name>A0A0D0AR43_9AGAM</name>
<dbReference type="InterPro" id="IPR050288">
    <property type="entry name" value="Cellulose_deg_GH3"/>
</dbReference>
<dbReference type="Proteomes" id="UP000054485">
    <property type="component" value="Unassembled WGS sequence"/>
</dbReference>
<dbReference type="PROSITE" id="PS51820">
    <property type="entry name" value="PA14"/>
    <property type="match status" value="1"/>
</dbReference>
<dbReference type="OrthoDB" id="47059at2759"/>
<dbReference type="SMART" id="SM01217">
    <property type="entry name" value="Fn3_like"/>
    <property type="match status" value="1"/>
</dbReference>
<reference evidence="7 8" key="1">
    <citation type="submission" date="2014-04" db="EMBL/GenBank/DDBJ databases">
        <authorList>
            <consortium name="DOE Joint Genome Institute"/>
            <person name="Kuo A."/>
            <person name="Ruytinx J."/>
            <person name="Rineau F."/>
            <person name="Colpaert J."/>
            <person name="Kohler A."/>
            <person name="Nagy L.G."/>
            <person name="Floudas D."/>
            <person name="Copeland A."/>
            <person name="Barry K.W."/>
            <person name="Cichocki N."/>
            <person name="Veneault-Fourrey C."/>
            <person name="LaButti K."/>
            <person name="Lindquist E.A."/>
            <person name="Lipzen A."/>
            <person name="Lundell T."/>
            <person name="Morin E."/>
            <person name="Murat C."/>
            <person name="Sun H."/>
            <person name="Tunlid A."/>
            <person name="Henrissat B."/>
            <person name="Grigoriev I.V."/>
            <person name="Hibbett D.S."/>
            <person name="Martin F."/>
            <person name="Nordberg H.P."/>
            <person name="Cantor M.N."/>
            <person name="Hua S.X."/>
        </authorList>
    </citation>
    <scope>NUCLEOTIDE SEQUENCE [LARGE SCALE GENOMIC DNA]</scope>
    <source>
        <strain evidence="7 8">UH-Slu-Lm8-n1</strain>
    </source>
</reference>
<dbReference type="Pfam" id="PF01915">
    <property type="entry name" value="Glyco_hydro_3_C"/>
    <property type="match status" value="1"/>
</dbReference>
<dbReference type="SUPFAM" id="SSF52279">
    <property type="entry name" value="Beta-D-glucan exohydrolase, C-terminal domain"/>
    <property type="match status" value="1"/>
</dbReference>
<dbReference type="Pfam" id="PF00933">
    <property type="entry name" value="Glyco_hydro_3"/>
    <property type="match status" value="1"/>
</dbReference>
<keyword evidence="4 7" id="KW-0378">Hydrolase</keyword>
<dbReference type="FunCoup" id="A0A0D0AR43">
    <property type="interactions" value="36"/>
</dbReference>
<dbReference type="HOGENOM" id="CLU_004542_4_0_1"/>
<dbReference type="GO" id="GO:0009251">
    <property type="term" value="P:glucan catabolic process"/>
    <property type="evidence" value="ECO:0007669"/>
    <property type="project" value="TreeGrafter"/>
</dbReference>
<evidence type="ECO:0000259" key="6">
    <source>
        <dbReference type="PROSITE" id="PS51820"/>
    </source>
</evidence>
<evidence type="ECO:0000256" key="2">
    <source>
        <dbReference type="ARBA" id="ARBA00005336"/>
    </source>
</evidence>
<evidence type="ECO:0000256" key="3">
    <source>
        <dbReference type="ARBA" id="ARBA00012744"/>
    </source>
</evidence>
<dbReference type="InterPro" id="IPR037524">
    <property type="entry name" value="PA14/GLEYA"/>
</dbReference>
<feature type="domain" description="PA14" evidence="6">
    <location>
        <begin position="234"/>
        <end position="383"/>
    </location>
</feature>
<proteinExistence type="inferred from homology"/>
<dbReference type="SUPFAM" id="SSF51445">
    <property type="entry name" value="(Trans)glycosidases"/>
    <property type="match status" value="1"/>
</dbReference>
<dbReference type="Gene3D" id="3.20.20.300">
    <property type="entry name" value="Glycoside hydrolase, family 3, N-terminal domain"/>
    <property type="match status" value="1"/>
</dbReference>
<dbReference type="Gene3D" id="3.40.50.1700">
    <property type="entry name" value="Glycoside hydrolase family 3 C-terminal domain"/>
    <property type="match status" value="2"/>
</dbReference>
<dbReference type="InterPro" id="IPR002772">
    <property type="entry name" value="Glyco_hydro_3_C"/>
</dbReference>
<dbReference type="InterPro" id="IPR013783">
    <property type="entry name" value="Ig-like_fold"/>
</dbReference>
<dbReference type="PANTHER" id="PTHR42715">
    <property type="entry name" value="BETA-GLUCOSIDASE"/>
    <property type="match status" value="1"/>
</dbReference>
<dbReference type="InterPro" id="IPR036962">
    <property type="entry name" value="Glyco_hydro_3_N_sf"/>
</dbReference>
<comment type="catalytic activity">
    <reaction evidence="1">
        <text>Hydrolysis of terminal, non-reducing beta-D-glucosyl residues with release of beta-D-glucose.</text>
        <dbReference type="EC" id="3.2.1.21"/>
    </reaction>
</comment>
<sequence length="665" mass="73631">CNDKEDDRMAYDSILSERALREIYLMPFMLAQKYAKPWCFMTSYNRVNGTHASKNKHLLQDILRGEWGFEGLVMSDWYFGIYSIDLSINAGLDLEMPGTNKWRILDLMNRSIGSRKLTVRTVKECARKVVELAKRVAQEALEALAAESIVLLKNTNGLLPLGPNKIKTIAIVGGNTKAVVLSGGGSAALKPSYFVSPYDGVTAALPQGMEVLYSESASTYMEMPTLNYKLFTPSGERGWTGTWYAHQDDESMTALNTPYSTRLVDETRIFISTSTPKGITRRWKMRLEGELKPRECDCLFEFGLTIAGRAKRHGQSFFSTGSMEEKGRVALKAGIKYHILVEFCNVRALADNDEDEMVMDSNPGVRLEGAEVIDQDVKMAEAVEIAKRADVVIAVVGLNADWETEGYDRKTLALPGRTDELIEKVLAVNPNTVVVTQSGSSITLPWADSVPAILHSWYLGNATGDAIADVLFGKKNPSGKLSLTFPKKLEDISAHGHFHSENGVLRYGEDLFVGYKHFHHRGIKPQFSFGHGLSYTSFSYSDLKLSEAAVSNGEFSLTATVTITNTGKLAGSEVAQLYVSMPTTSDVTHPPLLLRAFRKAKDLQPGQSAKVSLTLDKYAVSFWEERIERWVVEKGVYGVRVGSSCDELPLVGSFILKKGFEWNGL</sequence>
<dbReference type="PANTHER" id="PTHR42715:SF27">
    <property type="entry name" value="BETA-GLUCOSIDASE-RELATED"/>
    <property type="match status" value="1"/>
</dbReference>
<dbReference type="AlphaFoldDB" id="A0A0D0AR43"/>
<dbReference type="FunFam" id="2.60.40.10:FF:000495">
    <property type="entry name" value="Periplasmic beta-glucosidase"/>
    <property type="match status" value="1"/>
</dbReference>
<accession>A0A0D0AR43</accession>
<dbReference type="Gene3D" id="2.60.40.10">
    <property type="entry name" value="Immunoglobulins"/>
    <property type="match status" value="1"/>
</dbReference>
<dbReference type="EMBL" id="KN835501">
    <property type="protein sequence ID" value="KIK36762.1"/>
    <property type="molecule type" value="Genomic_DNA"/>
</dbReference>
<keyword evidence="8" id="KW-1185">Reference proteome</keyword>
<dbReference type="InterPro" id="IPR017853">
    <property type="entry name" value="GH"/>
</dbReference>
<dbReference type="InParanoid" id="A0A0D0AR43"/>
<evidence type="ECO:0000256" key="1">
    <source>
        <dbReference type="ARBA" id="ARBA00000448"/>
    </source>
</evidence>
<keyword evidence="5" id="KW-0326">Glycosidase</keyword>
<dbReference type="EC" id="3.2.1.21" evidence="3"/>
<comment type="similarity">
    <text evidence="2">Belongs to the glycosyl hydrolase 3 family.</text>
</comment>
<organism evidence="7 8">
    <name type="scientific">Suillus luteus UH-Slu-Lm8-n1</name>
    <dbReference type="NCBI Taxonomy" id="930992"/>
    <lineage>
        <taxon>Eukaryota</taxon>
        <taxon>Fungi</taxon>
        <taxon>Dikarya</taxon>
        <taxon>Basidiomycota</taxon>
        <taxon>Agaricomycotina</taxon>
        <taxon>Agaricomycetes</taxon>
        <taxon>Agaricomycetidae</taxon>
        <taxon>Boletales</taxon>
        <taxon>Suillineae</taxon>
        <taxon>Suillaceae</taxon>
        <taxon>Suillus</taxon>
    </lineage>
</organism>
<reference evidence="8" key="2">
    <citation type="submission" date="2015-01" db="EMBL/GenBank/DDBJ databases">
        <title>Evolutionary Origins and Diversification of the Mycorrhizal Mutualists.</title>
        <authorList>
            <consortium name="DOE Joint Genome Institute"/>
            <consortium name="Mycorrhizal Genomics Consortium"/>
            <person name="Kohler A."/>
            <person name="Kuo A."/>
            <person name="Nagy L.G."/>
            <person name="Floudas D."/>
            <person name="Copeland A."/>
            <person name="Barry K.W."/>
            <person name="Cichocki N."/>
            <person name="Veneault-Fourrey C."/>
            <person name="LaButti K."/>
            <person name="Lindquist E.A."/>
            <person name="Lipzen A."/>
            <person name="Lundell T."/>
            <person name="Morin E."/>
            <person name="Murat C."/>
            <person name="Riley R."/>
            <person name="Ohm R."/>
            <person name="Sun H."/>
            <person name="Tunlid A."/>
            <person name="Henrissat B."/>
            <person name="Grigoriev I.V."/>
            <person name="Hibbett D.S."/>
            <person name="Martin F."/>
        </authorList>
    </citation>
    <scope>NUCLEOTIDE SEQUENCE [LARGE SCALE GENOMIC DNA]</scope>
    <source>
        <strain evidence="8">UH-Slu-Lm8-n1</strain>
    </source>
</reference>
<dbReference type="STRING" id="930992.A0A0D0AR43"/>
<evidence type="ECO:0000256" key="4">
    <source>
        <dbReference type="ARBA" id="ARBA00022801"/>
    </source>
</evidence>
<evidence type="ECO:0000313" key="8">
    <source>
        <dbReference type="Proteomes" id="UP000054485"/>
    </source>
</evidence>
<dbReference type="InterPro" id="IPR026891">
    <property type="entry name" value="Fn3-like"/>
</dbReference>
<evidence type="ECO:0000313" key="7">
    <source>
        <dbReference type="EMBL" id="KIK36762.1"/>
    </source>
</evidence>
<gene>
    <name evidence="7" type="ORF">CY34DRAFT_811021</name>
</gene>
<dbReference type="Pfam" id="PF14310">
    <property type="entry name" value="Fn3-like"/>
    <property type="match status" value="1"/>
</dbReference>
<dbReference type="InterPro" id="IPR001764">
    <property type="entry name" value="Glyco_hydro_3_N"/>
</dbReference>